<dbReference type="InterPro" id="IPR018062">
    <property type="entry name" value="HTH_AraC-typ_CS"/>
</dbReference>
<dbReference type="SUPFAM" id="SSF46689">
    <property type="entry name" value="Homeodomain-like"/>
    <property type="match status" value="2"/>
</dbReference>
<dbReference type="PROSITE" id="PS00041">
    <property type="entry name" value="HTH_ARAC_FAMILY_1"/>
    <property type="match status" value="1"/>
</dbReference>
<evidence type="ECO:0000256" key="1">
    <source>
        <dbReference type="ARBA" id="ARBA00023015"/>
    </source>
</evidence>
<dbReference type="PROSITE" id="PS01124">
    <property type="entry name" value="HTH_ARAC_FAMILY_2"/>
    <property type="match status" value="1"/>
</dbReference>
<dbReference type="Pfam" id="PF02311">
    <property type="entry name" value="AraC_binding"/>
    <property type="match status" value="1"/>
</dbReference>
<dbReference type="AlphaFoldDB" id="A0A9D1SZH1"/>
<dbReference type="GO" id="GO:0003700">
    <property type="term" value="F:DNA-binding transcription factor activity"/>
    <property type="evidence" value="ECO:0007669"/>
    <property type="project" value="InterPro"/>
</dbReference>
<dbReference type="Pfam" id="PF12833">
    <property type="entry name" value="HTH_18"/>
    <property type="match status" value="1"/>
</dbReference>
<dbReference type="InterPro" id="IPR018060">
    <property type="entry name" value="HTH_AraC"/>
</dbReference>
<evidence type="ECO:0000259" key="4">
    <source>
        <dbReference type="PROSITE" id="PS01124"/>
    </source>
</evidence>
<evidence type="ECO:0000256" key="2">
    <source>
        <dbReference type="ARBA" id="ARBA00023125"/>
    </source>
</evidence>
<reference evidence="5" key="1">
    <citation type="submission" date="2020-10" db="EMBL/GenBank/DDBJ databases">
        <authorList>
            <person name="Gilroy R."/>
        </authorList>
    </citation>
    <scope>NUCLEOTIDE SEQUENCE</scope>
    <source>
        <strain evidence="5">4920</strain>
    </source>
</reference>
<evidence type="ECO:0000313" key="5">
    <source>
        <dbReference type="EMBL" id="HIV01947.1"/>
    </source>
</evidence>
<dbReference type="Gene3D" id="1.10.10.60">
    <property type="entry name" value="Homeodomain-like"/>
    <property type="match status" value="2"/>
</dbReference>
<accession>A0A9D1SZH1</accession>
<evidence type="ECO:0000256" key="3">
    <source>
        <dbReference type="ARBA" id="ARBA00023163"/>
    </source>
</evidence>
<name>A0A9D1SZH1_9FIRM</name>
<gene>
    <name evidence="5" type="ORF">IAC74_00125</name>
</gene>
<organism evidence="5 6">
    <name type="scientific">Candidatus Aphodoplasma excrementigallinarum</name>
    <dbReference type="NCBI Taxonomy" id="2840673"/>
    <lineage>
        <taxon>Bacteria</taxon>
        <taxon>Bacillati</taxon>
        <taxon>Bacillota</taxon>
        <taxon>Clostridia</taxon>
        <taxon>Eubacteriales</taxon>
        <taxon>Candidatus Aphodoplasma</taxon>
    </lineage>
</organism>
<dbReference type="InterPro" id="IPR037923">
    <property type="entry name" value="HTH-like"/>
</dbReference>
<dbReference type="GO" id="GO:0043565">
    <property type="term" value="F:sequence-specific DNA binding"/>
    <property type="evidence" value="ECO:0007669"/>
    <property type="project" value="InterPro"/>
</dbReference>
<dbReference type="SUPFAM" id="SSF51215">
    <property type="entry name" value="Regulatory protein AraC"/>
    <property type="match status" value="1"/>
</dbReference>
<dbReference type="SMART" id="SM00342">
    <property type="entry name" value="HTH_ARAC"/>
    <property type="match status" value="1"/>
</dbReference>
<dbReference type="PANTHER" id="PTHR43280">
    <property type="entry name" value="ARAC-FAMILY TRANSCRIPTIONAL REGULATOR"/>
    <property type="match status" value="1"/>
</dbReference>
<keyword evidence="2" id="KW-0238">DNA-binding</keyword>
<comment type="caution">
    <text evidence="5">The sequence shown here is derived from an EMBL/GenBank/DDBJ whole genome shotgun (WGS) entry which is preliminary data.</text>
</comment>
<dbReference type="Proteomes" id="UP000886743">
    <property type="component" value="Unassembled WGS sequence"/>
</dbReference>
<keyword evidence="1" id="KW-0805">Transcription regulation</keyword>
<proteinExistence type="predicted"/>
<protein>
    <submittedName>
        <fullName evidence="5">Helix-turn-helix transcriptional regulator</fullName>
    </submittedName>
</protein>
<feature type="domain" description="HTH araC/xylS-type" evidence="4">
    <location>
        <begin position="174"/>
        <end position="272"/>
    </location>
</feature>
<dbReference type="InterPro" id="IPR003313">
    <property type="entry name" value="AraC-bd"/>
</dbReference>
<reference evidence="5" key="2">
    <citation type="journal article" date="2021" name="PeerJ">
        <title>Extensive microbial diversity within the chicken gut microbiome revealed by metagenomics and culture.</title>
        <authorList>
            <person name="Gilroy R."/>
            <person name="Ravi A."/>
            <person name="Getino M."/>
            <person name="Pursley I."/>
            <person name="Horton D.L."/>
            <person name="Alikhan N.F."/>
            <person name="Baker D."/>
            <person name="Gharbi K."/>
            <person name="Hall N."/>
            <person name="Watson M."/>
            <person name="Adriaenssens E.M."/>
            <person name="Foster-Nyarko E."/>
            <person name="Jarju S."/>
            <person name="Secka A."/>
            <person name="Antonio M."/>
            <person name="Oren A."/>
            <person name="Chaudhuri R.R."/>
            <person name="La Ragione R."/>
            <person name="Hildebrand F."/>
            <person name="Pallen M.J."/>
        </authorList>
    </citation>
    <scope>NUCLEOTIDE SEQUENCE</scope>
    <source>
        <strain evidence="5">4920</strain>
    </source>
</reference>
<dbReference type="PANTHER" id="PTHR43280:SF2">
    <property type="entry name" value="HTH-TYPE TRANSCRIPTIONAL REGULATOR EXSA"/>
    <property type="match status" value="1"/>
</dbReference>
<dbReference type="EMBL" id="DVOF01000003">
    <property type="protein sequence ID" value="HIV01947.1"/>
    <property type="molecule type" value="Genomic_DNA"/>
</dbReference>
<evidence type="ECO:0000313" key="6">
    <source>
        <dbReference type="Proteomes" id="UP000886743"/>
    </source>
</evidence>
<sequence length="281" mass="32405">MAAATGVYLTKNSERVFATLYLGDTQIASISVGMTYPFQQYRIDRTKRSTDMFEFVISGKGYIDHRGKTLTVTAGDTLHFRQGASYVQYADPDEPYEKIWLSVSGDLVRALLANYRFTEEIDIVPADTHAVFLDIHRAVMENEGLERFSLLLHKLILLMYRHSAARPPQNTLAQKIRHYLDEHVMEEIRLEEVAARFFISKIQLIRVFKRAYNTTPYAYILNAKLQLAQNLLLTTDVPIKEIAAQLNFTDGHYFTNSFKRQVGIPPGEFRRRFVLERDADK</sequence>
<dbReference type="InterPro" id="IPR009057">
    <property type="entry name" value="Homeodomain-like_sf"/>
</dbReference>
<keyword evidence="3" id="KW-0804">Transcription</keyword>